<dbReference type="RefSeq" id="XP_041552789.1">
    <property type="nucleotide sequence ID" value="XM_041699734.1"/>
</dbReference>
<dbReference type="Proteomes" id="UP000654913">
    <property type="component" value="Chromosome 2"/>
</dbReference>
<evidence type="ECO:0000256" key="1">
    <source>
        <dbReference type="SAM" id="SignalP"/>
    </source>
</evidence>
<dbReference type="KEGG" id="apuu:APUU_21027A"/>
<accession>A0A7R7XFY9</accession>
<reference evidence="2" key="1">
    <citation type="submission" date="2021-01" db="EMBL/GenBank/DDBJ databases">
        <authorList>
            <consortium name="Aspergillus puulaauensis MK2 genome sequencing consortium"/>
            <person name="Kazuki M."/>
            <person name="Futagami T."/>
        </authorList>
    </citation>
    <scope>NUCLEOTIDE SEQUENCE</scope>
    <source>
        <strain evidence="2">MK2</strain>
    </source>
</reference>
<evidence type="ECO:0000313" key="3">
    <source>
        <dbReference type="Proteomes" id="UP000654913"/>
    </source>
</evidence>
<gene>
    <name evidence="2" type="ORF">APUU_21027A</name>
</gene>
<dbReference type="EMBL" id="AP024444">
    <property type="protein sequence ID" value="BCS20595.1"/>
    <property type="molecule type" value="Genomic_DNA"/>
</dbReference>
<feature type="signal peptide" evidence="1">
    <location>
        <begin position="1"/>
        <end position="25"/>
    </location>
</feature>
<sequence>MVMTAVVWFFTTIIIVLSPGDHCVAIPAVAFQLGHAISLSNFERRMILSPRRHVVAVSNDFEKILVDSYREKSDHSPLLGWMWSKVHSATWDPKILGV</sequence>
<name>A0A7R7XFY9_9EURO</name>
<organism evidence="2 3">
    <name type="scientific">Aspergillus puulaauensis</name>
    <dbReference type="NCBI Taxonomy" id="1220207"/>
    <lineage>
        <taxon>Eukaryota</taxon>
        <taxon>Fungi</taxon>
        <taxon>Dikarya</taxon>
        <taxon>Ascomycota</taxon>
        <taxon>Pezizomycotina</taxon>
        <taxon>Eurotiomycetes</taxon>
        <taxon>Eurotiomycetidae</taxon>
        <taxon>Eurotiales</taxon>
        <taxon>Aspergillaceae</taxon>
        <taxon>Aspergillus</taxon>
    </lineage>
</organism>
<keyword evidence="1" id="KW-0732">Signal</keyword>
<proteinExistence type="predicted"/>
<feature type="chain" id="PRO_5031486317" evidence="1">
    <location>
        <begin position="26"/>
        <end position="98"/>
    </location>
</feature>
<evidence type="ECO:0000313" key="2">
    <source>
        <dbReference type="EMBL" id="BCS20595.1"/>
    </source>
</evidence>
<protein>
    <submittedName>
        <fullName evidence="2">Uncharacterized protein</fullName>
    </submittedName>
</protein>
<reference evidence="2" key="2">
    <citation type="submission" date="2021-02" db="EMBL/GenBank/DDBJ databases">
        <title>Aspergillus puulaauensis MK2 genome sequence.</title>
        <authorList>
            <person name="Futagami T."/>
            <person name="Mori K."/>
            <person name="Kadooka C."/>
            <person name="Tanaka T."/>
        </authorList>
    </citation>
    <scope>NUCLEOTIDE SEQUENCE</scope>
    <source>
        <strain evidence="2">MK2</strain>
    </source>
</reference>
<dbReference type="AlphaFoldDB" id="A0A7R7XFY9"/>
<dbReference type="GeneID" id="64970600"/>
<keyword evidence="3" id="KW-1185">Reference proteome</keyword>